<proteinExistence type="predicted"/>
<name>A0A323UIV2_RHOPL</name>
<dbReference type="AlphaFoldDB" id="A0A323UIV2"/>
<comment type="caution">
    <text evidence="1">The sequence shown here is derived from an EMBL/GenBank/DDBJ whole genome shotgun (WGS) entry which is preliminary data.</text>
</comment>
<dbReference type="Gene3D" id="2.160.20.80">
    <property type="entry name" value="E3 ubiquitin-protein ligase SopA"/>
    <property type="match status" value="1"/>
</dbReference>
<reference evidence="1 2" key="1">
    <citation type="submission" date="2018-06" db="EMBL/GenBank/DDBJ databases">
        <title>Draft Whole-Genome Sequence of the purple photosynthetic bacterium Rhodospeudomonas palustris XCP.</title>
        <authorList>
            <person name="Rayyan A."/>
            <person name="Meyer T.E."/>
            <person name="Kyndt J.A."/>
        </authorList>
    </citation>
    <scope>NUCLEOTIDE SEQUENCE [LARGE SCALE GENOMIC DNA]</scope>
    <source>
        <strain evidence="1 2">XCP</strain>
    </source>
</reference>
<sequence>MVDKLLRDWDSQVAQSFKNIVGSTKPAIGAALAFYMKPGERPNSFEFLHKTFAEYLVARRIVKVVWSNAEDFARSRKEKSGRSKDFDETKVLRDWMRLMGPRPIDYDLLRFLREELSNLYGEAKEDVALLRDSLAKCMQFGLREGLPAHALFQLPDDQLVRRPQSFREAVEQARNAEEALLACLNAAILPELNELTFRPIDFRPDGHDSTSIGSLIVRLRGQRVGGYILALTLFSGIDCSREILHLQDLYNLCAIKADFSKSQLFMAIMWDADVTDANFDGADLWSAVFRSPEQLSSNRLTDDQLERIQFDQELAGGPRSKRRRKK</sequence>
<evidence type="ECO:0000313" key="2">
    <source>
        <dbReference type="Proteomes" id="UP000248134"/>
    </source>
</evidence>
<protein>
    <submittedName>
        <fullName evidence="1">Uncharacterized protein</fullName>
    </submittedName>
</protein>
<dbReference type="SUPFAM" id="SSF141571">
    <property type="entry name" value="Pentapeptide repeat-like"/>
    <property type="match status" value="1"/>
</dbReference>
<accession>A0A323UIV2</accession>
<evidence type="ECO:0000313" key="1">
    <source>
        <dbReference type="EMBL" id="PZA12605.1"/>
    </source>
</evidence>
<gene>
    <name evidence="1" type="ORF">DNX69_06805</name>
</gene>
<organism evidence="1 2">
    <name type="scientific">Rhodopseudomonas palustris</name>
    <dbReference type="NCBI Taxonomy" id="1076"/>
    <lineage>
        <taxon>Bacteria</taxon>
        <taxon>Pseudomonadati</taxon>
        <taxon>Pseudomonadota</taxon>
        <taxon>Alphaproteobacteria</taxon>
        <taxon>Hyphomicrobiales</taxon>
        <taxon>Nitrobacteraceae</taxon>
        <taxon>Rhodopseudomonas</taxon>
    </lineage>
</organism>
<dbReference type="Proteomes" id="UP000248134">
    <property type="component" value="Unassembled WGS sequence"/>
</dbReference>
<dbReference type="EMBL" id="QKQS01000012">
    <property type="protein sequence ID" value="PZA12605.1"/>
    <property type="molecule type" value="Genomic_DNA"/>
</dbReference>